<dbReference type="GeneID" id="24266255"/>
<keyword evidence="4" id="KW-1185">Reference proteome</keyword>
<dbReference type="RefSeq" id="XP_012334008.1">
    <property type="nucleotide sequence ID" value="XM_012478585.1"/>
</dbReference>
<feature type="compositionally biased region" description="Polar residues" evidence="1">
    <location>
        <begin position="590"/>
        <end position="610"/>
    </location>
</feature>
<feature type="compositionally biased region" description="Polar residues" evidence="1">
    <location>
        <begin position="490"/>
        <end position="516"/>
    </location>
</feature>
<dbReference type="Proteomes" id="UP000054561">
    <property type="component" value="Unassembled WGS sequence"/>
</dbReference>
<organism evidence="3 4">
    <name type="scientific">Plasmodium fragile</name>
    <dbReference type="NCBI Taxonomy" id="5857"/>
    <lineage>
        <taxon>Eukaryota</taxon>
        <taxon>Sar</taxon>
        <taxon>Alveolata</taxon>
        <taxon>Apicomplexa</taxon>
        <taxon>Aconoidasida</taxon>
        <taxon>Haemosporida</taxon>
        <taxon>Plasmodiidae</taxon>
        <taxon>Plasmodium</taxon>
        <taxon>Plasmodium (Plasmodium)</taxon>
    </lineage>
</organism>
<evidence type="ECO:0000259" key="2">
    <source>
        <dbReference type="Pfam" id="PF12887"/>
    </source>
</evidence>
<reference evidence="3 4" key="1">
    <citation type="submission" date="2014-03" db="EMBL/GenBank/DDBJ databases">
        <title>The Genome Sequence of Plasmodium fragile nilgiri.</title>
        <authorList>
            <consortium name="The Broad Institute Genomics Platform"/>
            <consortium name="The Broad Institute Genome Sequencing Center for Infectious Disease"/>
            <person name="Neafsey D."/>
            <person name="Duraisingh M."/>
            <person name="Young S.K."/>
            <person name="Zeng Q."/>
            <person name="Gargeya S."/>
            <person name="Abouelleil A."/>
            <person name="Alvarado L."/>
            <person name="Chapman S.B."/>
            <person name="Gainer-Dewar J."/>
            <person name="Goldberg J."/>
            <person name="Griggs A."/>
            <person name="Gujja S."/>
            <person name="Hansen M."/>
            <person name="Howarth C."/>
            <person name="Imamovic A."/>
            <person name="Larimer J."/>
            <person name="Pearson M."/>
            <person name="Poon T.W."/>
            <person name="Priest M."/>
            <person name="Roberts A."/>
            <person name="Saif S."/>
            <person name="Shea T."/>
            <person name="Sykes S."/>
            <person name="Wortman J."/>
            <person name="Nusbaum C."/>
            <person name="Birren B."/>
        </authorList>
    </citation>
    <scope>NUCLEOTIDE SEQUENCE [LARGE SCALE GENOMIC DNA]</scope>
    <source>
        <strain evidence="4">nilgiri</strain>
    </source>
</reference>
<dbReference type="InterPro" id="IPR024290">
    <property type="entry name" value="SICA_extracell_a"/>
</dbReference>
<feature type="compositionally biased region" description="Basic and acidic residues" evidence="1">
    <location>
        <begin position="528"/>
        <end position="537"/>
    </location>
</feature>
<name>A0A0D9QTU8_PLAFR</name>
<accession>A0A0D9QTU8</accession>
<proteinExistence type="predicted"/>
<evidence type="ECO:0000313" key="4">
    <source>
        <dbReference type="Proteomes" id="UP000054561"/>
    </source>
</evidence>
<feature type="compositionally biased region" description="Polar residues" evidence="1">
    <location>
        <begin position="182"/>
        <end position="193"/>
    </location>
</feature>
<gene>
    <name evidence="3" type="ORF">AK88_00941</name>
</gene>
<dbReference type="Pfam" id="PF12887">
    <property type="entry name" value="SICA_alpha"/>
    <property type="match status" value="1"/>
</dbReference>
<evidence type="ECO:0000313" key="3">
    <source>
        <dbReference type="EMBL" id="KJP89281.1"/>
    </source>
</evidence>
<dbReference type="EMBL" id="KQ001652">
    <property type="protein sequence ID" value="KJP89281.1"/>
    <property type="molecule type" value="Genomic_DNA"/>
</dbReference>
<protein>
    <recommendedName>
        <fullName evidence="2">Schizont-infected cell agglutination extracellular alpha domain-containing protein</fullName>
    </recommendedName>
</protein>
<dbReference type="VEuPathDB" id="PlasmoDB:AK88_00941"/>
<feature type="domain" description="Schizont-infected cell agglutination extracellular alpha" evidence="2">
    <location>
        <begin position="253"/>
        <end position="345"/>
    </location>
</feature>
<evidence type="ECO:0000256" key="1">
    <source>
        <dbReference type="SAM" id="MobiDB-lite"/>
    </source>
</evidence>
<feature type="region of interest" description="Disordered" evidence="1">
    <location>
        <begin position="481"/>
        <end position="619"/>
    </location>
</feature>
<feature type="region of interest" description="Disordered" evidence="1">
    <location>
        <begin position="180"/>
        <end position="203"/>
    </location>
</feature>
<dbReference type="AlphaFoldDB" id="A0A0D9QTU8"/>
<sequence>MQGLLQEFVQHMENMAAQDLIEDLGANCNNVWWDYRDGSRAFFKDFTEQDKVTCKIMSAALTFMGTIRAGGQLGDTRNEGDKDMRQILGCMVMHVFASILTHTPCADTSTGINYAWTATTRVDAGFALTPGAGALATGICEKTGWHGLTIGSGQISKAVDAWLSHNTELWTKLRKLHGNENCPRNQSRTDALPTTTGKVGKGAGAMGTGGIGKEIVNVVTEVFDKMKEDVIEKTSSTPEIPGAGKGSKHAILWAEFRKYMEADDTGTMKGLCDAHLGTENNGTGDEKESAICELTLKALHFKHGIDLAGAPPRADYTDEETKQIDLYMRCILVNIFMKKIMGMNCLNRPGGQFAFSLADGVLEGFINMKVGNIACEEKDAGEGGIPGVKAKDRTFWQIMTRWFERNQLKLHDGDWGVLGRECKVDRTARKDAGTKEVGDVKQKIIDKMNKVGDDMTRKVEEILPQVRTCTDKTCVKRILEQKKQEHATSRSRTPGVQQAAGSPGPQATTPPSSSGTPVDLGPAPHAPAGKDREEKAPTRPQPPDVNIPKVQQPKKSLPKNDPAAQPGAKSNVANPAPAKPAPATPVDSDGNATTPVATSKPQTPSSSGTTTEDDCEWQPILNDKRRQVYVVQNYNVSYRASRNSRQEKSGAREFIYGVHASMSVSLVLRGRV</sequence>